<proteinExistence type="predicted"/>
<dbReference type="Pfam" id="PF01966">
    <property type="entry name" value="HD"/>
    <property type="match status" value="1"/>
</dbReference>
<dbReference type="InterPro" id="IPR006675">
    <property type="entry name" value="HDIG_dom"/>
</dbReference>
<evidence type="ECO:0000256" key="1">
    <source>
        <dbReference type="ARBA" id="ARBA00022801"/>
    </source>
</evidence>
<dbReference type="HOGENOM" id="CLU_056349_2_0_0"/>
<dbReference type="Gene3D" id="1.10.3210.10">
    <property type="entry name" value="Hypothetical protein af1432"/>
    <property type="match status" value="1"/>
</dbReference>
<dbReference type="GO" id="GO:0031125">
    <property type="term" value="P:rRNA 3'-end processing"/>
    <property type="evidence" value="ECO:0007669"/>
    <property type="project" value="TreeGrafter"/>
</dbReference>
<dbReference type="GO" id="GO:0003676">
    <property type="term" value="F:nucleic acid binding"/>
    <property type="evidence" value="ECO:0007669"/>
    <property type="project" value="InterPro"/>
</dbReference>
<name>B9KC59_THENN</name>
<dbReference type="InterPro" id="IPR050798">
    <property type="entry name" value="YhaM_exoribonuc/phosphodiest"/>
</dbReference>
<dbReference type="Pfam" id="PF01336">
    <property type="entry name" value="tRNA_anti-codon"/>
    <property type="match status" value="1"/>
</dbReference>
<reference evidence="3 4" key="1">
    <citation type="journal article" date="2009" name="Biosci. Biotechnol. Biochem.">
        <title>WeGAS: a web-based microbial genome annotation system.</title>
        <authorList>
            <person name="Lee D."/>
            <person name="Seo H."/>
            <person name="Park C."/>
            <person name="Park K."/>
        </authorList>
    </citation>
    <scope>NUCLEOTIDE SEQUENCE [LARGE SCALE GENOMIC DNA]</scope>
    <source>
        <strain evidence="4">ATCC 49049 / DSM 4359 / NBRC 107923 / NS-E</strain>
    </source>
</reference>
<evidence type="ECO:0000313" key="3">
    <source>
        <dbReference type="EMBL" id="ACM22605.1"/>
    </source>
</evidence>
<gene>
    <name evidence="3" type="ordered locus">CTN_0429</name>
</gene>
<dbReference type="InterPro" id="IPR004365">
    <property type="entry name" value="NA-bd_OB_tRNA"/>
</dbReference>
<dbReference type="NCBIfam" id="TIGR00277">
    <property type="entry name" value="HDIG"/>
    <property type="match status" value="1"/>
</dbReference>
<dbReference type="STRING" id="309803.CTN_0429"/>
<dbReference type="InterPro" id="IPR012340">
    <property type="entry name" value="NA-bd_OB-fold"/>
</dbReference>
<dbReference type="CDD" id="cd04492">
    <property type="entry name" value="YhaM_OBF_like"/>
    <property type="match status" value="1"/>
</dbReference>
<keyword evidence="4" id="KW-1185">Reference proteome</keyword>
<dbReference type="CDD" id="cd00077">
    <property type="entry name" value="HDc"/>
    <property type="match status" value="1"/>
</dbReference>
<dbReference type="Proteomes" id="UP000000445">
    <property type="component" value="Chromosome"/>
</dbReference>
<dbReference type="SMART" id="SM00471">
    <property type="entry name" value="HDc"/>
    <property type="match status" value="1"/>
</dbReference>
<dbReference type="InterPro" id="IPR006674">
    <property type="entry name" value="HD_domain"/>
</dbReference>
<organism evidence="3 4">
    <name type="scientific">Thermotoga neapolitana (strain ATCC 49049 / DSM 4359 / NBRC 107923 / NS-E)</name>
    <dbReference type="NCBI Taxonomy" id="309803"/>
    <lineage>
        <taxon>Bacteria</taxon>
        <taxon>Thermotogati</taxon>
        <taxon>Thermotogota</taxon>
        <taxon>Thermotogae</taxon>
        <taxon>Thermotogales</taxon>
        <taxon>Thermotogaceae</taxon>
        <taxon>Thermotoga</taxon>
    </lineage>
</organism>
<sequence>MSELKLGDLMPKDLLGQELFVQDLKDHINDNVEIVLKIRSKKLQETKDNKKFLIMTLEDRTGAVRAVDWYNAELNDQRLKEGSVVKVKGRVVFFENRIQINVENDYNAIRVLKKDEYDFSKFVAQSKKDLEVMKKKLFSLIDQIKDRDYKRLLRAFFVEDEEFSEKFFKSPAGMRVHHAYIGGLLEHSLTVAEICREISRYYPVDRDLLITGALLHDVGKVREYVVTESGIDVTTEGELKGHISIGAMMVREKAKELGLPEKKVLEVEHIILSHHGELEWGSPVVPKTIEALIVHHVENLDSKLARFFEIIENADSDQVWTEYDKNLKRRIFIRGEELNE</sequence>
<dbReference type="PANTHER" id="PTHR37294">
    <property type="entry name" value="3'-5' EXORIBONUCLEASE YHAM"/>
    <property type="match status" value="1"/>
</dbReference>
<dbReference type="PROSITE" id="PS51831">
    <property type="entry name" value="HD"/>
    <property type="match status" value="1"/>
</dbReference>
<evidence type="ECO:0000259" key="2">
    <source>
        <dbReference type="PROSITE" id="PS51831"/>
    </source>
</evidence>
<dbReference type="InterPro" id="IPR003607">
    <property type="entry name" value="HD/PDEase_dom"/>
</dbReference>
<dbReference type="AlphaFoldDB" id="B9KC59"/>
<feature type="domain" description="HD" evidence="2">
    <location>
        <begin position="184"/>
        <end position="303"/>
    </location>
</feature>
<dbReference type="SUPFAM" id="SSF109604">
    <property type="entry name" value="HD-domain/PDEase-like"/>
    <property type="match status" value="1"/>
</dbReference>
<dbReference type="KEGG" id="tna:CTN_0429"/>
<keyword evidence="1" id="KW-0378">Hydrolase</keyword>
<accession>B9KC59</accession>
<protein>
    <submittedName>
        <fullName evidence="3">Metal dependent phosphohydrolase</fullName>
    </submittedName>
</protein>
<evidence type="ECO:0000313" key="4">
    <source>
        <dbReference type="Proteomes" id="UP000000445"/>
    </source>
</evidence>
<dbReference type="SUPFAM" id="SSF50249">
    <property type="entry name" value="Nucleic acid-binding proteins"/>
    <property type="match status" value="1"/>
</dbReference>
<dbReference type="EMBL" id="CP000916">
    <property type="protein sequence ID" value="ACM22605.1"/>
    <property type="molecule type" value="Genomic_DNA"/>
</dbReference>
<dbReference type="eggNOG" id="COG3481">
    <property type="taxonomic scope" value="Bacteria"/>
</dbReference>
<dbReference type="PANTHER" id="PTHR37294:SF1">
    <property type="entry name" value="3'-5' EXORIBONUCLEASE YHAM"/>
    <property type="match status" value="1"/>
</dbReference>
<dbReference type="GO" id="GO:0016787">
    <property type="term" value="F:hydrolase activity"/>
    <property type="evidence" value="ECO:0007669"/>
    <property type="project" value="UniProtKB-KW"/>
</dbReference>
<dbReference type="Gene3D" id="2.40.50.140">
    <property type="entry name" value="Nucleic acid-binding proteins"/>
    <property type="match status" value="1"/>
</dbReference>